<evidence type="ECO:0000256" key="3">
    <source>
        <dbReference type="ARBA" id="ARBA00022475"/>
    </source>
</evidence>
<dbReference type="Gene3D" id="3.30.240.20">
    <property type="entry name" value="bsu07140 like domains"/>
    <property type="match status" value="2"/>
</dbReference>
<sequence length="165" mass="19063">MKTIALKSRHLSKYIDGEPTIVIMNGQIMEENLKKMRFRATDLLEMLRVKGIFNPSQIEFAILETSGKLSVLKKSQHQNLTPQDMNLDSNYKGLNVEVIYDGQVIKENLKQFKLDTQWLENQLKQAGISSSREVFLATLDTEGILYIDTRNDKIEVPIEIRDYEN</sequence>
<dbReference type="PANTHER" id="PTHR34582">
    <property type="entry name" value="UPF0702 TRANSMEMBRANE PROTEIN YCAP"/>
    <property type="match status" value="1"/>
</dbReference>
<evidence type="ECO:0000256" key="6">
    <source>
        <dbReference type="ARBA" id="ARBA00023136"/>
    </source>
</evidence>
<comment type="subcellular location">
    <subcellularLocation>
        <location evidence="1">Cell membrane</location>
        <topology evidence="1">Multi-pass membrane protein</topology>
    </subcellularLocation>
</comment>
<evidence type="ECO:0000256" key="5">
    <source>
        <dbReference type="ARBA" id="ARBA00022989"/>
    </source>
</evidence>
<evidence type="ECO:0000256" key="2">
    <source>
        <dbReference type="ARBA" id="ARBA00006448"/>
    </source>
</evidence>
<keyword evidence="3" id="KW-1003">Cell membrane</keyword>
<keyword evidence="9" id="KW-1185">Reference proteome</keyword>
<reference evidence="8" key="1">
    <citation type="submission" date="2021-01" db="EMBL/GenBank/DDBJ databases">
        <title>Genomic Encyclopedia of Type Strains, Phase IV (KMG-IV): sequencing the most valuable type-strain genomes for metagenomic binning, comparative biology and taxonomic classification.</title>
        <authorList>
            <person name="Goeker M."/>
        </authorList>
    </citation>
    <scope>NUCLEOTIDE SEQUENCE</scope>
    <source>
        <strain evidence="8">DSM 23230</strain>
    </source>
</reference>
<protein>
    <submittedName>
        <fullName evidence="8">Uncharacterized membrane protein YcaP (DUF421 family)</fullName>
    </submittedName>
</protein>
<evidence type="ECO:0000256" key="4">
    <source>
        <dbReference type="ARBA" id="ARBA00022692"/>
    </source>
</evidence>
<proteinExistence type="inferred from homology"/>
<keyword evidence="6" id="KW-0472">Membrane</keyword>
<evidence type="ECO:0000313" key="8">
    <source>
        <dbReference type="EMBL" id="MBM7556392.1"/>
    </source>
</evidence>
<dbReference type="GO" id="GO:0005886">
    <property type="term" value="C:plasma membrane"/>
    <property type="evidence" value="ECO:0007669"/>
    <property type="project" value="UniProtKB-SubCell"/>
</dbReference>
<dbReference type="EMBL" id="JAFBDQ010000005">
    <property type="protein sequence ID" value="MBM7556392.1"/>
    <property type="molecule type" value="Genomic_DNA"/>
</dbReference>
<dbReference type="PANTHER" id="PTHR34582:SF7">
    <property type="entry name" value="UPF0702 TRANSMEMBRANE PROTEIN YDFS"/>
    <property type="match status" value="1"/>
</dbReference>
<evidence type="ECO:0000256" key="1">
    <source>
        <dbReference type="ARBA" id="ARBA00004651"/>
    </source>
</evidence>
<evidence type="ECO:0000313" key="9">
    <source>
        <dbReference type="Proteomes" id="UP000774000"/>
    </source>
</evidence>
<name>A0A938XPB9_9FIRM</name>
<accession>A0A938XPB9</accession>
<dbReference type="AlphaFoldDB" id="A0A938XPB9"/>
<keyword evidence="5" id="KW-1133">Transmembrane helix</keyword>
<comment type="similarity">
    <text evidence="2">Belongs to the UPF0702 family.</text>
</comment>
<comment type="caution">
    <text evidence="8">The sequence shown here is derived from an EMBL/GenBank/DDBJ whole genome shotgun (WGS) entry which is preliminary data.</text>
</comment>
<dbReference type="InterPro" id="IPR023090">
    <property type="entry name" value="UPF0702_alpha/beta_dom_sf"/>
</dbReference>
<feature type="domain" description="YetF C-terminal" evidence="7">
    <location>
        <begin position="7"/>
        <end position="139"/>
    </location>
</feature>
<evidence type="ECO:0000259" key="7">
    <source>
        <dbReference type="Pfam" id="PF04239"/>
    </source>
</evidence>
<gene>
    <name evidence="8" type="ORF">JOC47_001235</name>
</gene>
<dbReference type="Pfam" id="PF04239">
    <property type="entry name" value="DUF421"/>
    <property type="match status" value="1"/>
</dbReference>
<organism evidence="8 9">
    <name type="scientific">Halanaerobacter jeridensis</name>
    <dbReference type="NCBI Taxonomy" id="706427"/>
    <lineage>
        <taxon>Bacteria</taxon>
        <taxon>Bacillati</taxon>
        <taxon>Bacillota</taxon>
        <taxon>Clostridia</taxon>
        <taxon>Halanaerobiales</taxon>
        <taxon>Halobacteroidaceae</taxon>
        <taxon>Halanaerobacter</taxon>
    </lineage>
</organism>
<dbReference type="InterPro" id="IPR007353">
    <property type="entry name" value="DUF421"/>
</dbReference>
<keyword evidence="4" id="KW-0812">Transmembrane</keyword>
<dbReference type="Proteomes" id="UP000774000">
    <property type="component" value="Unassembled WGS sequence"/>
</dbReference>